<dbReference type="GeneID" id="28799526"/>
<keyword evidence="2" id="KW-1194">Viral DNA replication</keyword>
<dbReference type="InterPro" id="IPR002298">
    <property type="entry name" value="DNA_polymerase_A"/>
</dbReference>
<protein>
    <submittedName>
        <fullName evidence="5">Putative DNA polymerase</fullName>
    </submittedName>
</protein>
<name>A0A142F1I4_9CAUD</name>
<feature type="domain" description="DNA-directed DNA polymerase family A palm" evidence="4">
    <location>
        <begin position="748"/>
        <end position="952"/>
    </location>
</feature>
<dbReference type="InterPro" id="IPR036397">
    <property type="entry name" value="RNaseH_sf"/>
</dbReference>
<evidence type="ECO:0000259" key="4">
    <source>
        <dbReference type="SMART" id="SM00482"/>
    </source>
</evidence>
<dbReference type="KEGG" id="vg:28799526"/>
<dbReference type="GO" id="GO:0006261">
    <property type="term" value="P:DNA-templated DNA replication"/>
    <property type="evidence" value="ECO:0007669"/>
    <property type="project" value="InterPro"/>
</dbReference>
<keyword evidence="1" id="KW-0235">DNA replication</keyword>
<dbReference type="SUPFAM" id="SSF56672">
    <property type="entry name" value="DNA/RNA polymerases"/>
    <property type="match status" value="1"/>
</dbReference>
<evidence type="ECO:0000256" key="1">
    <source>
        <dbReference type="ARBA" id="ARBA00022705"/>
    </source>
</evidence>
<dbReference type="Gene3D" id="1.10.150.20">
    <property type="entry name" value="5' to 3' exonuclease, C-terminal subdomain"/>
    <property type="match status" value="1"/>
</dbReference>
<dbReference type="InterPro" id="IPR012337">
    <property type="entry name" value="RNaseH-like_sf"/>
</dbReference>
<evidence type="ECO:0000313" key="6">
    <source>
        <dbReference type="Proteomes" id="UP000201588"/>
    </source>
</evidence>
<dbReference type="InterPro" id="IPR043502">
    <property type="entry name" value="DNA/RNA_pol_sf"/>
</dbReference>
<organism evidence="5 6">
    <name type="scientific">Bacillus phage Shbh1</name>
    <dbReference type="NCBI Taxonomy" id="1796992"/>
    <lineage>
        <taxon>Viruses</taxon>
        <taxon>Duplodnaviria</taxon>
        <taxon>Heunggongvirae</taxon>
        <taxon>Uroviricota</taxon>
        <taxon>Caudoviricetes</taxon>
        <taxon>Herelleviridae</taxon>
        <taxon>Bastillevirinae</taxon>
        <taxon>Shalavirus</taxon>
        <taxon>Shalavirus Shbh1</taxon>
    </lineage>
</organism>
<dbReference type="InterPro" id="IPR002562">
    <property type="entry name" value="3'-5'_exonuclease_dom"/>
</dbReference>
<dbReference type="SMART" id="SM00482">
    <property type="entry name" value="POLAc"/>
    <property type="match status" value="1"/>
</dbReference>
<dbReference type="Gene3D" id="3.30.420.10">
    <property type="entry name" value="Ribonuclease H-like superfamily/Ribonuclease H"/>
    <property type="match status" value="1"/>
</dbReference>
<evidence type="ECO:0000313" key="5">
    <source>
        <dbReference type="EMBL" id="AMQ66641.1"/>
    </source>
</evidence>
<dbReference type="GO" id="GO:0039693">
    <property type="term" value="P:viral DNA genome replication"/>
    <property type="evidence" value="ECO:0007669"/>
    <property type="project" value="UniProtKB-KW"/>
</dbReference>
<dbReference type="EMBL" id="KU640380">
    <property type="protein sequence ID" value="AMQ66641.1"/>
    <property type="molecule type" value="Genomic_DNA"/>
</dbReference>
<dbReference type="Gene3D" id="3.30.70.370">
    <property type="match status" value="1"/>
</dbReference>
<dbReference type="PANTHER" id="PTHR10133:SF27">
    <property type="entry name" value="DNA POLYMERASE NU"/>
    <property type="match status" value="1"/>
</dbReference>
<dbReference type="InterPro" id="IPR001098">
    <property type="entry name" value="DNA-dir_DNA_pol_A_palm_dom"/>
</dbReference>
<dbReference type="PANTHER" id="PTHR10133">
    <property type="entry name" value="DNA POLYMERASE I"/>
    <property type="match status" value="1"/>
</dbReference>
<keyword evidence="6" id="KW-1185">Reference proteome</keyword>
<evidence type="ECO:0000256" key="3">
    <source>
        <dbReference type="SAM" id="MobiDB-lite"/>
    </source>
</evidence>
<proteinExistence type="predicted"/>
<dbReference type="RefSeq" id="YP_009275331.1">
    <property type="nucleotide sequence ID" value="NC_030925.1"/>
</dbReference>
<dbReference type="SUPFAM" id="SSF53098">
    <property type="entry name" value="Ribonuclease H-like"/>
    <property type="match status" value="1"/>
</dbReference>
<dbReference type="Gene3D" id="3.40.470.10">
    <property type="entry name" value="Uracil-DNA glycosylase-like domain"/>
    <property type="match status" value="1"/>
</dbReference>
<evidence type="ECO:0000256" key="2">
    <source>
        <dbReference type="ARBA" id="ARBA00023109"/>
    </source>
</evidence>
<accession>A0A142F1I4</accession>
<sequence>MKILFLQEYIRENHMKKQEDGSFKNIFFQTKGGKILSKLVQGSLELNNNDFYIDYAYSKVPNVISRDKFGRAIKYKQPTAQEAKPEFELLYERILEEKPDIIVPTGNLGCKALLNKVSISSLRGVPTKVIVEGSSKETYVDSVEQGLDYDSLNVRVEAAEQELQAHISAYPEERLTNSLRVERDKLKARVDYLYREIDSVKKPNSNSHEVWVLPTYSIEYMLVNPSIQNLVEADFLTLKKFIDEGESAFIASPVDYEFVTSMDRVRDIFTKHVKESPVVAWDLETNTLKGYRKGAKPLVISLSWEEGTGCTIPLDHKDSHWSKEELAEIYEYIKDFVADPNITKVGHNIQFDIRFLKFTKGFTVFKNHRDTRIMYYLLVNQKVESSLKLSDLSYEMTDMGGYDRPLEDFKKQYIRDYVAKEKEKINKMKQAHKEQEAERKREAKENKTKFVAEKRNFPKAEPPKNEIDGSDFNYEWIPLESMLHPYASGDVDVCLRIHNKLDELGKKPENASLRRLYTVHYPELTYTLAKMEKDGVKIDKEWNLEITQAYNDEEVRLTQEMRKLSCVKQLEEEHRFLYEKGLTEFAKPPKERDKDIADLRSKYSKKLEFNPKSPNDKKKVLYKILGCKLPYNKEYLVDSAIDDNIPEDEIQWTHYKTDKTALDYIKAEYDDPEIKELATLLRTYSLVETRKKSFTYKLLNLADDDMFLHGGFNSTGTSTTRLSSSDPNLQQMPRKTGDPNRFDYKYPIKRMFITRFEGGALLQLDYSSLESRILALAANDEEMTQAFLEGKDVHKETASLVFGVPLDQVSDDLRSDAKAVTFGLAYGETPFSFAPKQNISVQKAEEIFEQYFRTKPKVKGFIDETHAQVKRDGFVETLHGFRRNLRDVYSQDKSKQNEALRQSVNTKIQGSGAFLTNSSAVLISKFIEKNNLRSKAILTVHDSIVLDCPPDEIHIMAKAAKQIMENLPIDWLFIDWKGSKLRYPIKADVEIGVNYNDMVDYDVEELNSFHTVKGYCQYYQDLKKIKNYKESKLIDTEQFEKLTKTIKDKKNVYQNIV</sequence>
<dbReference type="Pfam" id="PF00476">
    <property type="entry name" value="DNA_pol_A"/>
    <property type="match status" value="1"/>
</dbReference>
<feature type="region of interest" description="Disordered" evidence="3">
    <location>
        <begin position="717"/>
        <end position="737"/>
    </location>
</feature>
<dbReference type="InterPro" id="IPR036895">
    <property type="entry name" value="Uracil-DNA_glycosylase-like_sf"/>
</dbReference>
<dbReference type="GO" id="GO:0003887">
    <property type="term" value="F:DNA-directed DNA polymerase activity"/>
    <property type="evidence" value="ECO:0007669"/>
    <property type="project" value="InterPro"/>
</dbReference>
<reference evidence="5 6" key="1">
    <citation type="submission" date="2016-01" db="EMBL/GenBank/DDBJ databases">
        <title>Isolation and characterization of bacteriophages from East Africa Rift Valley soda lakes.</title>
        <authorList>
            <person name="van Zyl L.J."/>
            <person name="Nemavhulani S."/>
            <person name="Cowan D.A."/>
            <person name="Trindade M.I."/>
        </authorList>
    </citation>
    <scope>NUCLEOTIDE SEQUENCE [LARGE SCALE GENOMIC DNA]</scope>
</reference>
<dbReference type="Pfam" id="PF01612">
    <property type="entry name" value="DNA_pol_A_exo1"/>
    <property type="match status" value="1"/>
</dbReference>
<dbReference type="OrthoDB" id="14842at10239"/>
<dbReference type="Proteomes" id="UP000201588">
    <property type="component" value="Segment"/>
</dbReference>
<dbReference type="PRINTS" id="PR00868">
    <property type="entry name" value="DNAPOLI"/>
</dbReference>
<dbReference type="GO" id="GO:0006302">
    <property type="term" value="P:double-strand break repair"/>
    <property type="evidence" value="ECO:0007669"/>
    <property type="project" value="TreeGrafter"/>
</dbReference>
<dbReference type="GO" id="GO:0003677">
    <property type="term" value="F:DNA binding"/>
    <property type="evidence" value="ECO:0007669"/>
    <property type="project" value="InterPro"/>
</dbReference>
<dbReference type="GO" id="GO:0008408">
    <property type="term" value="F:3'-5' exonuclease activity"/>
    <property type="evidence" value="ECO:0007669"/>
    <property type="project" value="InterPro"/>
</dbReference>
<feature type="region of interest" description="Disordered" evidence="3">
    <location>
        <begin position="428"/>
        <end position="466"/>
    </location>
</feature>
<dbReference type="FunFam" id="1.10.150.20:FF:000002">
    <property type="entry name" value="DNA polymerase I"/>
    <property type="match status" value="1"/>
</dbReference>